<dbReference type="PANTHER" id="PTHR10908:SF0">
    <property type="entry name" value="SEROTONIN N-ACETYLTRANSFERASE"/>
    <property type="match status" value="1"/>
</dbReference>
<dbReference type="PATRIC" id="fig|1133569.4.peg.1529"/>
<dbReference type="CDD" id="cd04301">
    <property type="entry name" value="NAT_SF"/>
    <property type="match status" value="1"/>
</dbReference>
<keyword evidence="2" id="KW-0012">Acyltransferase</keyword>
<keyword evidence="1 4" id="KW-0808">Transferase</keyword>
<dbReference type="GO" id="GO:0008080">
    <property type="term" value="F:N-acetyltransferase activity"/>
    <property type="evidence" value="ECO:0007669"/>
    <property type="project" value="UniProtKB-ARBA"/>
</dbReference>
<gene>
    <name evidence="4" type="ORF">FD21_GL001394</name>
</gene>
<dbReference type="PANTHER" id="PTHR10908">
    <property type="entry name" value="SEROTONIN N-ACETYLTRANSFERASE"/>
    <property type="match status" value="1"/>
</dbReference>
<dbReference type="AlphaFoldDB" id="A0A0R2CCP8"/>
<proteinExistence type="predicted"/>
<accession>A0A0R2CCP8</accession>
<organism evidence="4 5">
    <name type="scientific">Liquorilactobacillus vini DSM 20605</name>
    <dbReference type="NCBI Taxonomy" id="1133569"/>
    <lineage>
        <taxon>Bacteria</taxon>
        <taxon>Bacillati</taxon>
        <taxon>Bacillota</taxon>
        <taxon>Bacilli</taxon>
        <taxon>Lactobacillales</taxon>
        <taxon>Lactobacillaceae</taxon>
        <taxon>Liquorilactobacillus</taxon>
    </lineage>
</organism>
<keyword evidence="5" id="KW-1185">Reference proteome</keyword>
<name>A0A0R2CCP8_9LACO</name>
<dbReference type="RefSeq" id="WP_010579453.1">
    <property type="nucleotide sequence ID" value="NZ_AHYZ01000010.1"/>
</dbReference>
<evidence type="ECO:0000313" key="5">
    <source>
        <dbReference type="Proteomes" id="UP000051576"/>
    </source>
</evidence>
<dbReference type="PROSITE" id="PS51186">
    <property type="entry name" value="GNAT"/>
    <property type="match status" value="1"/>
</dbReference>
<evidence type="ECO:0000259" key="3">
    <source>
        <dbReference type="PROSITE" id="PS51186"/>
    </source>
</evidence>
<comment type="caution">
    <text evidence="4">The sequence shown here is derived from an EMBL/GenBank/DDBJ whole genome shotgun (WGS) entry which is preliminary data.</text>
</comment>
<dbReference type="eggNOG" id="COG0456">
    <property type="taxonomic scope" value="Bacteria"/>
</dbReference>
<dbReference type="InterPro" id="IPR051635">
    <property type="entry name" value="SNAT-like"/>
</dbReference>
<feature type="domain" description="N-acetyltransferase" evidence="3">
    <location>
        <begin position="4"/>
        <end position="164"/>
    </location>
</feature>
<dbReference type="InterPro" id="IPR000182">
    <property type="entry name" value="GNAT_dom"/>
</dbReference>
<reference evidence="4 5" key="1">
    <citation type="journal article" date="2015" name="Genome Announc.">
        <title>Expanding the biotechnology potential of lactobacilli through comparative genomics of 213 strains and associated genera.</title>
        <authorList>
            <person name="Sun Z."/>
            <person name="Harris H.M."/>
            <person name="McCann A."/>
            <person name="Guo C."/>
            <person name="Argimon S."/>
            <person name="Zhang W."/>
            <person name="Yang X."/>
            <person name="Jeffery I.B."/>
            <person name="Cooney J.C."/>
            <person name="Kagawa T.F."/>
            <person name="Liu W."/>
            <person name="Song Y."/>
            <person name="Salvetti E."/>
            <person name="Wrobel A."/>
            <person name="Rasinkangas P."/>
            <person name="Parkhill J."/>
            <person name="Rea M.C."/>
            <person name="O'Sullivan O."/>
            <person name="Ritari J."/>
            <person name="Douillard F.P."/>
            <person name="Paul Ross R."/>
            <person name="Yang R."/>
            <person name="Briner A.E."/>
            <person name="Felis G.E."/>
            <person name="de Vos W.M."/>
            <person name="Barrangou R."/>
            <person name="Klaenhammer T.R."/>
            <person name="Caufield P.W."/>
            <person name="Cui Y."/>
            <person name="Zhang H."/>
            <person name="O'Toole P.W."/>
        </authorList>
    </citation>
    <scope>NUCLEOTIDE SEQUENCE [LARGE SCALE GENOMIC DNA]</scope>
    <source>
        <strain evidence="4 5">DSM 20605</strain>
    </source>
</reference>
<evidence type="ECO:0000256" key="1">
    <source>
        <dbReference type="ARBA" id="ARBA00022679"/>
    </source>
</evidence>
<dbReference type="Proteomes" id="UP000051576">
    <property type="component" value="Unassembled WGS sequence"/>
</dbReference>
<sequence>MQKIEIHSVKMVDLAAIMKIENSGFSAAEAASTQAMAERIKIIPETFLGAYSGEKLLGYLVGPAIQQRYLSDKLYERVTVNLPAAQAPYQAILSLAVAPAFQNRGIGSLLLRTLAQQAKVQCRRGLTLTCLTKLVSFYQKNDFIDEGRSSSKHAGEQWHNMFLTL</sequence>
<dbReference type="EMBL" id="AYYX01000004">
    <property type="protein sequence ID" value="KRM89537.1"/>
    <property type="molecule type" value="Genomic_DNA"/>
</dbReference>
<evidence type="ECO:0000256" key="2">
    <source>
        <dbReference type="ARBA" id="ARBA00023315"/>
    </source>
</evidence>
<dbReference type="STRING" id="1133569.FD21_GL001394"/>
<dbReference type="Gene3D" id="3.40.630.30">
    <property type="match status" value="1"/>
</dbReference>
<evidence type="ECO:0000313" key="4">
    <source>
        <dbReference type="EMBL" id="KRM89537.1"/>
    </source>
</evidence>
<dbReference type="SUPFAM" id="SSF55729">
    <property type="entry name" value="Acyl-CoA N-acyltransferases (Nat)"/>
    <property type="match status" value="1"/>
</dbReference>
<dbReference type="InterPro" id="IPR016181">
    <property type="entry name" value="Acyl_CoA_acyltransferase"/>
</dbReference>
<dbReference type="Pfam" id="PF00583">
    <property type="entry name" value="Acetyltransf_1"/>
    <property type="match status" value="1"/>
</dbReference>
<protein>
    <submittedName>
        <fullName evidence="4">Acetyltransferase, GNAT family</fullName>
    </submittedName>
</protein>